<keyword evidence="13" id="KW-1185">Reference proteome</keyword>
<dbReference type="OrthoDB" id="10020554at2759"/>
<dbReference type="Proteomes" id="UP000567179">
    <property type="component" value="Unassembled WGS sequence"/>
</dbReference>
<evidence type="ECO:0000256" key="1">
    <source>
        <dbReference type="ARBA" id="ARBA00004141"/>
    </source>
</evidence>
<comment type="caution">
    <text evidence="12">The sequence shown here is derived from an EMBL/GenBank/DDBJ whole genome shotgun (WGS) entry which is preliminary data.</text>
</comment>
<dbReference type="Pfam" id="PF01066">
    <property type="entry name" value="CDP-OH_P_transf"/>
    <property type="match status" value="1"/>
</dbReference>
<evidence type="ECO:0000313" key="12">
    <source>
        <dbReference type="EMBL" id="KAF5316159.1"/>
    </source>
</evidence>
<comment type="similarity">
    <text evidence="10">Belongs to the CDP-alcohol phosphatidyltransferase class-I family.</text>
</comment>
<proteinExistence type="inferred from homology"/>
<dbReference type="InterPro" id="IPR050324">
    <property type="entry name" value="CDP-alcohol_PTase-I"/>
</dbReference>
<dbReference type="InterPro" id="IPR000462">
    <property type="entry name" value="CDP-OH_P_trans"/>
</dbReference>
<evidence type="ECO:0000313" key="13">
    <source>
        <dbReference type="Proteomes" id="UP000567179"/>
    </source>
</evidence>
<dbReference type="PROSITE" id="PS00379">
    <property type="entry name" value="CDP_ALCOHOL_P_TRANSF"/>
    <property type="match status" value="1"/>
</dbReference>
<comment type="subcellular location">
    <subcellularLocation>
        <location evidence="1">Membrane</location>
        <topology evidence="1">Multi-pass membrane protein</topology>
    </subcellularLocation>
</comment>
<keyword evidence="8" id="KW-0594">Phospholipid biosynthesis</keyword>
<keyword evidence="9" id="KW-1208">Phospholipid metabolism</keyword>
<evidence type="ECO:0000256" key="2">
    <source>
        <dbReference type="ARBA" id="ARBA00022516"/>
    </source>
</evidence>
<evidence type="ECO:0000256" key="4">
    <source>
        <dbReference type="ARBA" id="ARBA00022692"/>
    </source>
</evidence>
<organism evidence="12 13">
    <name type="scientific">Psilocybe cf. subviscida</name>
    <dbReference type="NCBI Taxonomy" id="2480587"/>
    <lineage>
        <taxon>Eukaryota</taxon>
        <taxon>Fungi</taxon>
        <taxon>Dikarya</taxon>
        <taxon>Basidiomycota</taxon>
        <taxon>Agaricomycotina</taxon>
        <taxon>Agaricomycetes</taxon>
        <taxon>Agaricomycetidae</taxon>
        <taxon>Agaricales</taxon>
        <taxon>Agaricineae</taxon>
        <taxon>Strophariaceae</taxon>
        <taxon>Psilocybe</taxon>
    </lineage>
</organism>
<evidence type="ECO:0000256" key="5">
    <source>
        <dbReference type="ARBA" id="ARBA00022989"/>
    </source>
</evidence>
<protein>
    <submittedName>
        <fullName evidence="12">Uncharacterized protein</fullName>
    </submittedName>
</protein>
<evidence type="ECO:0000256" key="10">
    <source>
        <dbReference type="RuleBase" id="RU003750"/>
    </source>
</evidence>
<evidence type="ECO:0000256" key="7">
    <source>
        <dbReference type="ARBA" id="ARBA00023136"/>
    </source>
</evidence>
<keyword evidence="4" id="KW-0812">Transmembrane</keyword>
<feature type="compositionally biased region" description="Basic and acidic residues" evidence="11">
    <location>
        <begin position="64"/>
        <end position="74"/>
    </location>
</feature>
<evidence type="ECO:0000256" key="11">
    <source>
        <dbReference type="SAM" id="MobiDB-lite"/>
    </source>
</evidence>
<keyword evidence="5" id="KW-1133">Transmembrane helix</keyword>
<keyword evidence="2" id="KW-0444">Lipid biosynthesis</keyword>
<dbReference type="Gene3D" id="1.20.120.1760">
    <property type="match status" value="1"/>
</dbReference>
<dbReference type="FunFam" id="1.20.120.1760:FF:000017">
    <property type="entry name" value="Phosphatidyl synthase"/>
    <property type="match status" value="1"/>
</dbReference>
<dbReference type="InterPro" id="IPR043130">
    <property type="entry name" value="CDP-OH_PTrfase_TM_dom"/>
</dbReference>
<feature type="region of interest" description="Disordered" evidence="11">
    <location>
        <begin position="63"/>
        <end position="82"/>
    </location>
</feature>
<dbReference type="AlphaFoldDB" id="A0A8H5B3Q3"/>
<dbReference type="PANTHER" id="PTHR14269">
    <property type="entry name" value="CDP-DIACYLGLYCEROL--GLYCEROL-3-PHOSPHATE 3-PHOSPHATIDYLTRANSFERASE-RELATED"/>
    <property type="match status" value="1"/>
</dbReference>
<evidence type="ECO:0000256" key="3">
    <source>
        <dbReference type="ARBA" id="ARBA00022679"/>
    </source>
</evidence>
<sequence>MLHPTVIRSARFSILPRLSFKQPHRHTRPRATLLTWTPHCNPHAPGRSTTAAARLFSTTLRRCTSNDKKPESTEPSKSATKTPTIRENIYTIPNILTVSRILACPILGWSILDGNYTLATGLLVYAGLTDFADGWIARKYQMSSVLGTILDPAADKTLMTTLTITLAMQDLIPVPLAIIILGRDVLLSLSAFYFRYITLPEPKTFSRYWDFSLPSAEVRPTTISKVNTALQLLLMGTTTISPILPISILTPLTGLQWIVATTTIWSGLSYVFTKDVVRTIKDESTP</sequence>
<evidence type="ECO:0000256" key="9">
    <source>
        <dbReference type="ARBA" id="ARBA00023264"/>
    </source>
</evidence>
<reference evidence="12 13" key="1">
    <citation type="journal article" date="2020" name="ISME J.">
        <title>Uncovering the hidden diversity of litter-decomposition mechanisms in mushroom-forming fungi.</title>
        <authorList>
            <person name="Floudas D."/>
            <person name="Bentzer J."/>
            <person name="Ahren D."/>
            <person name="Johansson T."/>
            <person name="Persson P."/>
            <person name="Tunlid A."/>
        </authorList>
    </citation>
    <scope>NUCLEOTIDE SEQUENCE [LARGE SCALE GENOMIC DNA]</scope>
    <source>
        <strain evidence="12 13">CBS 101986</strain>
    </source>
</reference>
<keyword evidence="7" id="KW-0472">Membrane</keyword>
<evidence type="ECO:0000256" key="6">
    <source>
        <dbReference type="ARBA" id="ARBA00023098"/>
    </source>
</evidence>
<gene>
    <name evidence="12" type="ORF">D9619_006290</name>
</gene>
<accession>A0A8H5B3Q3</accession>
<evidence type="ECO:0000256" key="8">
    <source>
        <dbReference type="ARBA" id="ARBA00023209"/>
    </source>
</evidence>
<dbReference type="InterPro" id="IPR048254">
    <property type="entry name" value="CDP_ALCOHOL_P_TRANSF_CS"/>
</dbReference>
<dbReference type="EMBL" id="JAACJJ010000042">
    <property type="protein sequence ID" value="KAF5316159.1"/>
    <property type="molecule type" value="Genomic_DNA"/>
</dbReference>
<dbReference type="GO" id="GO:0016020">
    <property type="term" value="C:membrane"/>
    <property type="evidence" value="ECO:0007669"/>
    <property type="project" value="UniProtKB-SubCell"/>
</dbReference>
<name>A0A8H5B3Q3_9AGAR</name>
<dbReference type="PANTHER" id="PTHR14269:SF60">
    <property type="entry name" value="CARDIOLIPIN SYNTHASE (CMP-FORMING)"/>
    <property type="match status" value="1"/>
</dbReference>
<dbReference type="GO" id="GO:0032049">
    <property type="term" value="P:cardiolipin biosynthetic process"/>
    <property type="evidence" value="ECO:0007669"/>
    <property type="project" value="TreeGrafter"/>
</dbReference>
<keyword evidence="3 10" id="KW-0808">Transferase</keyword>
<dbReference type="GO" id="GO:0005739">
    <property type="term" value="C:mitochondrion"/>
    <property type="evidence" value="ECO:0007669"/>
    <property type="project" value="TreeGrafter"/>
</dbReference>
<dbReference type="GO" id="GO:0043337">
    <property type="term" value="F:cardiolipin synthase (CMP-forming)"/>
    <property type="evidence" value="ECO:0007669"/>
    <property type="project" value="TreeGrafter"/>
</dbReference>
<keyword evidence="6" id="KW-0443">Lipid metabolism</keyword>